<dbReference type="VEuPathDB" id="FungiDB:SI65_09619"/>
<evidence type="ECO:0000313" key="5">
    <source>
        <dbReference type="Proteomes" id="UP000094569"/>
    </source>
</evidence>
<dbReference type="PANTHER" id="PTHR24320:SF282">
    <property type="entry name" value="WW DOMAIN-CONTAINING OXIDOREDUCTASE"/>
    <property type="match status" value="1"/>
</dbReference>
<evidence type="ECO:0000256" key="1">
    <source>
        <dbReference type="ARBA" id="ARBA00006484"/>
    </source>
</evidence>
<keyword evidence="5" id="KW-1185">Reference proteome</keyword>
<dbReference type="InterPro" id="IPR036291">
    <property type="entry name" value="NAD(P)-bd_dom_sf"/>
</dbReference>
<evidence type="ECO:0000256" key="3">
    <source>
        <dbReference type="ARBA" id="ARBA00023002"/>
    </source>
</evidence>
<dbReference type="GO" id="GO:0016491">
    <property type="term" value="F:oxidoreductase activity"/>
    <property type="evidence" value="ECO:0007669"/>
    <property type="project" value="UniProtKB-KW"/>
</dbReference>
<name>A0A1E3B1R4_ASPCR</name>
<organism evidence="4 5">
    <name type="scientific">Aspergillus cristatus</name>
    <name type="common">Chinese Fuzhuan brick tea-fermentation fungus</name>
    <name type="synonym">Eurotium cristatum</name>
    <dbReference type="NCBI Taxonomy" id="573508"/>
    <lineage>
        <taxon>Eukaryota</taxon>
        <taxon>Fungi</taxon>
        <taxon>Dikarya</taxon>
        <taxon>Ascomycota</taxon>
        <taxon>Pezizomycotina</taxon>
        <taxon>Eurotiomycetes</taxon>
        <taxon>Eurotiomycetidae</taxon>
        <taxon>Eurotiales</taxon>
        <taxon>Aspergillaceae</taxon>
        <taxon>Aspergillus</taxon>
        <taxon>Aspergillus subgen. Aspergillus</taxon>
    </lineage>
</organism>
<dbReference type="STRING" id="573508.A0A1E3B1R4"/>
<keyword evidence="2" id="KW-0521">NADP</keyword>
<gene>
    <name evidence="4" type="ORF">SI65_09619</name>
</gene>
<evidence type="ECO:0000313" key="4">
    <source>
        <dbReference type="EMBL" id="ODM14867.1"/>
    </source>
</evidence>
<proteinExistence type="inferred from homology"/>
<keyword evidence="3" id="KW-0560">Oxidoreductase</keyword>
<sequence length="185" mass="19754">MAAPPGLTQDGYELQFGTNYLGHALLAKLLLPLLERTADASGTDTSGSPQDVRIVVISSLGHVYAPKEGVLFDSLRSPADDLGPFGRYGQSKLAMVLWTRYLARKYPQFTCASIHPGVVRTNLMNSATGSPLVIRLLGKVAEWIVTPVNQGVHNQFWASVSKDVKSGEYYEPVGIGGPVSPLGGG</sequence>
<dbReference type="EMBL" id="JXNT01000020">
    <property type="protein sequence ID" value="ODM14867.1"/>
    <property type="molecule type" value="Genomic_DNA"/>
</dbReference>
<dbReference type="Proteomes" id="UP000094569">
    <property type="component" value="Unassembled WGS sequence"/>
</dbReference>
<dbReference type="PANTHER" id="PTHR24320">
    <property type="entry name" value="RETINOL DEHYDROGENASE"/>
    <property type="match status" value="1"/>
</dbReference>
<dbReference type="OrthoDB" id="191139at2759"/>
<comment type="similarity">
    <text evidence="1">Belongs to the short-chain dehydrogenases/reductases (SDR) family.</text>
</comment>
<dbReference type="Gene3D" id="3.40.50.720">
    <property type="entry name" value="NAD(P)-binding Rossmann-like Domain"/>
    <property type="match status" value="1"/>
</dbReference>
<reference evidence="4 5" key="1">
    <citation type="journal article" date="2016" name="BMC Genomics">
        <title>Comparative genomic and transcriptomic analyses of the Fuzhuan brick tea-fermentation fungus Aspergillus cristatus.</title>
        <authorList>
            <person name="Ge Y."/>
            <person name="Wang Y."/>
            <person name="Liu Y."/>
            <person name="Tan Y."/>
            <person name="Ren X."/>
            <person name="Zhang X."/>
            <person name="Hyde K.D."/>
            <person name="Liu Y."/>
            <person name="Liu Z."/>
        </authorList>
    </citation>
    <scope>NUCLEOTIDE SEQUENCE [LARGE SCALE GENOMIC DNA]</scope>
    <source>
        <strain evidence="4 5">GZAAS20.1005</strain>
    </source>
</reference>
<accession>A0A1E3B1R4</accession>
<comment type="caution">
    <text evidence="4">The sequence shown here is derived from an EMBL/GenBank/DDBJ whole genome shotgun (WGS) entry which is preliminary data.</text>
</comment>
<protein>
    <submittedName>
        <fullName evidence="4">Uncharacterized protein</fullName>
    </submittedName>
</protein>
<evidence type="ECO:0000256" key="2">
    <source>
        <dbReference type="ARBA" id="ARBA00022857"/>
    </source>
</evidence>
<dbReference type="AlphaFoldDB" id="A0A1E3B1R4"/>
<dbReference type="SUPFAM" id="SSF51735">
    <property type="entry name" value="NAD(P)-binding Rossmann-fold domains"/>
    <property type="match status" value="1"/>
</dbReference>